<keyword evidence="1" id="KW-0472">Membrane</keyword>
<gene>
    <name evidence="3" type="ORF">C8F04DRAFT_1399643</name>
</gene>
<name>A0AAD6SGG1_9AGAR</name>
<organism evidence="3 4">
    <name type="scientific">Mycena alexandri</name>
    <dbReference type="NCBI Taxonomy" id="1745969"/>
    <lineage>
        <taxon>Eukaryota</taxon>
        <taxon>Fungi</taxon>
        <taxon>Dikarya</taxon>
        <taxon>Basidiomycota</taxon>
        <taxon>Agaricomycotina</taxon>
        <taxon>Agaricomycetes</taxon>
        <taxon>Agaricomycetidae</taxon>
        <taxon>Agaricales</taxon>
        <taxon>Marasmiineae</taxon>
        <taxon>Mycenaceae</taxon>
        <taxon>Mycena</taxon>
    </lineage>
</organism>
<sequence length="1212" mass="136660">MNPGLIVEPLGKDDFRKVIAFAKDNKKAIGIHTGGHQYRGASSTDFEKGDKSFVRTSVSCSLGEFNTFLGEHNAFAPHGQCTAATCRLAATASWAEASAFLEKEITPSSDPDLSFAWLGGSPGNFGVLMHFSIELHPDTDYQGSLGLYAIHKYGTAKLRKRLGHLAEMSDNENFSRNYDLCISVLSADANIQRHVEGLDDEMKELHPETFDGHARNAFGPDDKPDVKWFQQLRAGCDGMWPVLERPMSKLTSQWIFSNVRELYVKPPTLQALDSSFYEAPPFIIDDPPVELFPRATLARNLNTVNYVAVEIWKSLCVPRDQSRLRHLSQDLSLLPSMQLDVVLEVLSHLHPLELTRVSRTNKDFRQLLHSPVSEALWRNSFLLVTASLIAHPKFPVVAGRSSCLAPEYAILLDTVPGYAESHELNSMDIFQRTKAWRVESDDDLDIDAERGKFWCRDGTAIVEIYETLSLSSERDVRRFIESQTALVAENRDLAWKCEEWAESVTYAAASEYGNKLDRVVASITKRLVSEGFVEVDVHPAWYTINNCDILYRKPRLTSKLWNRARPEILPPILIAREERLAYERKLRIARRKDSVLAVAMMSLRTPVPGIRHAYYPPPHTLDTFPPLLTFINEDSEEDISKDNPRLVQAFAEAPAFIDAWCAETKTLLASLLSNVDGAVPHLHRLELATSVFRVRRFDTDRKDAVIGWEQARAHLHWCHGRPRPQFPEQKLVNSSAKGAASAAALAVLLDMDPLSTTAADMDTVDARFVCGNCATPTHGRRAALSWRDCVVHDVELDPPSHTTPSWFLLSPLAAMDVRRREEPDDYLQVQVWSCTLCTQYTRRFATHSHILDHIRDHHKIPHHVDGEHLISFLGPERPRRRRVMLIGGAHPARYRCNRCAQAVPNTVKLFPLRSIVPHLSDRHLLDAPGNDDWTEAIGTGTYNLYSQTVTFYGQVQYISSPPRSEDVTILFAALIYSIAQTFFANRLRILSGRWHIMAVVCFLNLLRFGASMGCLAMLILYSRVSILLQIRWLVTTALGLGLAVDLMITVSMCHYLQKLRSSESQRTRNMVETLILWSIESTTLTSATSTMQIILFLTRTDLVWTVFFIVQAKLFSNSMLASLNGRHRFRTTDDEPSEIINFISAGTSKGNMITLSLSTNTEKSLERESSNPRSRPVSVCSKCLARCESDSGVRPETRLYSVRIDNDLHEVV</sequence>
<dbReference type="PROSITE" id="PS50181">
    <property type="entry name" value="FBOX"/>
    <property type="match status" value="1"/>
</dbReference>
<feature type="transmembrane region" description="Helical" evidence="1">
    <location>
        <begin position="1102"/>
        <end position="1120"/>
    </location>
</feature>
<dbReference type="SUPFAM" id="SSF81383">
    <property type="entry name" value="F-box domain"/>
    <property type="match status" value="1"/>
</dbReference>
<feature type="domain" description="F-box" evidence="2">
    <location>
        <begin position="331"/>
        <end position="380"/>
    </location>
</feature>
<dbReference type="SUPFAM" id="SSF56176">
    <property type="entry name" value="FAD-binding/transporter-associated domain-like"/>
    <property type="match status" value="1"/>
</dbReference>
<keyword evidence="1" id="KW-1133">Transmembrane helix</keyword>
<evidence type="ECO:0000259" key="2">
    <source>
        <dbReference type="PROSITE" id="PS50181"/>
    </source>
</evidence>
<keyword evidence="4" id="KW-1185">Reference proteome</keyword>
<dbReference type="AlphaFoldDB" id="A0AAD6SGG1"/>
<dbReference type="Proteomes" id="UP001218188">
    <property type="component" value="Unassembled WGS sequence"/>
</dbReference>
<proteinExistence type="predicted"/>
<evidence type="ECO:0000313" key="4">
    <source>
        <dbReference type="Proteomes" id="UP001218188"/>
    </source>
</evidence>
<comment type="caution">
    <text evidence="3">The sequence shown here is derived from an EMBL/GenBank/DDBJ whole genome shotgun (WGS) entry which is preliminary data.</text>
</comment>
<dbReference type="PANTHER" id="PTHR40465:SF1">
    <property type="entry name" value="DUF6534 DOMAIN-CONTAINING PROTEIN"/>
    <property type="match status" value="1"/>
</dbReference>
<dbReference type="EMBL" id="JARJCM010000129">
    <property type="protein sequence ID" value="KAJ7027090.1"/>
    <property type="molecule type" value="Genomic_DNA"/>
</dbReference>
<feature type="transmembrane region" description="Helical" evidence="1">
    <location>
        <begin position="967"/>
        <end position="984"/>
    </location>
</feature>
<dbReference type="InterPro" id="IPR016167">
    <property type="entry name" value="FAD-bd_PCMH_sub1"/>
</dbReference>
<feature type="transmembrane region" description="Helical" evidence="1">
    <location>
        <begin position="1032"/>
        <end position="1053"/>
    </location>
</feature>
<evidence type="ECO:0000256" key="1">
    <source>
        <dbReference type="SAM" id="Phobius"/>
    </source>
</evidence>
<dbReference type="InterPro" id="IPR036047">
    <property type="entry name" value="F-box-like_dom_sf"/>
</dbReference>
<dbReference type="Gene3D" id="3.30.43.10">
    <property type="entry name" value="Uridine Diphospho-n-acetylenolpyruvylglucosamine Reductase, domain 2"/>
    <property type="match status" value="1"/>
</dbReference>
<evidence type="ECO:0000313" key="3">
    <source>
        <dbReference type="EMBL" id="KAJ7027090.1"/>
    </source>
</evidence>
<dbReference type="GO" id="GO:0050660">
    <property type="term" value="F:flavin adenine dinucleotide binding"/>
    <property type="evidence" value="ECO:0007669"/>
    <property type="project" value="InterPro"/>
</dbReference>
<feature type="transmembrane region" description="Helical" evidence="1">
    <location>
        <begin position="1074"/>
        <end position="1096"/>
    </location>
</feature>
<dbReference type="Pfam" id="PF00646">
    <property type="entry name" value="F-box"/>
    <property type="match status" value="1"/>
</dbReference>
<dbReference type="Pfam" id="PF20152">
    <property type="entry name" value="DUF6534"/>
    <property type="match status" value="1"/>
</dbReference>
<dbReference type="PANTHER" id="PTHR40465">
    <property type="entry name" value="CHROMOSOME 1, WHOLE GENOME SHOTGUN SEQUENCE"/>
    <property type="match status" value="1"/>
</dbReference>
<accession>A0AAD6SGG1</accession>
<keyword evidence="1" id="KW-0812">Transmembrane</keyword>
<reference evidence="3" key="1">
    <citation type="submission" date="2023-03" db="EMBL/GenBank/DDBJ databases">
        <title>Massive genome expansion in bonnet fungi (Mycena s.s.) driven by repeated elements and novel gene families across ecological guilds.</title>
        <authorList>
            <consortium name="Lawrence Berkeley National Laboratory"/>
            <person name="Harder C.B."/>
            <person name="Miyauchi S."/>
            <person name="Viragh M."/>
            <person name="Kuo A."/>
            <person name="Thoen E."/>
            <person name="Andreopoulos B."/>
            <person name="Lu D."/>
            <person name="Skrede I."/>
            <person name="Drula E."/>
            <person name="Henrissat B."/>
            <person name="Morin E."/>
            <person name="Kohler A."/>
            <person name="Barry K."/>
            <person name="LaButti K."/>
            <person name="Morin E."/>
            <person name="Salamov A."/>
            <person name="Lipzen A."/>
            <person name="Mereny Z."/>
            <person name="Hegedus B."/>
            <person name="Baldrian P."/>
            <person name="Stursova M."/>
            <person name="Weitz H."/>
            <person name="Taylor A."/>
            <person name="Grigoriev I.V."/>
            <person name="Nagy L.G."/>
            <person name="Martin F."/>
            <person name="Kauserud H."/>
        </authorList>
    </citation>
    <scope>NUCLEOTIDE SEQUENCE</scope>
    <source>
        <strain evidence="3">CBHHK200</strain>
    </source>
</reference>
<feature type="transmembrane region" description="Helical" evidence="1">
    <location>
        <begin position="996"/>
        <end position="1020"/>
    </location>
</feature>
<dbReference type="InterPro" id="IPR036318">
    <property type="entry name" value="FAD-bd_PCMH-like_sf"/>
</dbReference>
<dbReference type="InterPro" id="IPR001810">
    <property type="entry name" value="F-box_dom"/>
</dbReference>
<protein>
    <recommendedName>
        <fullName evidence="2">F-box domain-containing protein</fullName>
    </recommendedName>
</protein>
<dbReference type="InterPro" id="IPR045339">
    <property type="entry name" value="DUF6534"/>
</dbReference>